<evidence type="ECO:0000259" key="3">
    <source>
        <dbReference type="PROSITE" id="PS01031"/>
    </source>
</evidence>
<evidence type="ECO:0000313" key="5">
    <source>
        <dbReference type="Proteomes" id="UP000318405"/>
    </source>
</evidence>
<dbReference type="PANTHER" id="PTHR11527">
    <property type="entry name" value="HEAT-SHOCK PROTEIN 20 FAMILY MEMBER"/>
    <property type="match status" value="1"/>
</dbReference>
<dbReference type="PROSITE" id="PS01031">
    <property type="entry name" value="SHSP"/>
    <property type="match status" value="1"/>
</dbReference>
<evidence type="ECO:0000313" key="4">
    <source>
        <dbReference type="EMBL" id="TSH91067.1"/>
    </source>
</evidence>
<dbReference type="Proteomes" id="UP000318405">
    <property type="component" value="Unassembled WGS sequence"/>
</dbReference>
<sequence length="123" mass="13304">MSQTDTTQQQASERDAVIAPAVDIWETDAGIDLAADLPGVPRESLNIGVDGDTLTIEGTVTLEAAAGVEPLHAEVRTPRYQRSFTLSRELNAEAITANFVNGTLRLHIPRQEAAKPRRIEITA</sequence>
<dbReference type="RefSeq" id="WP_143949941.1">
    <property type="nucleotide sequence ID" value="NZ_BAABMB010000003.1"/>
</dbReference>
<evidence type="ECO:0000256" key="2">
    <source>
        <dbReference type="RuleBase" id="RU003616"/>
    </source>
</evidence>
<comment type="similarity">
    <text evidence="1 2">Belongs to the small heat shock protein (HSP20) family.</text>
</comment>
<evidence type="ECO:0000256" key="1">
    <source>
        <dbReference type="PROSITE-ProRule" id="PRU00285"/>
    </source>
</evidence>
<proteinExistence type="inferred from homology"/>
<protein>
    <submittedName>
        <fullName evidence="4">Hsp20/alpha crystallin family protein</fullName>
    </submittedName>
</protein>
<dbReference type="OrthoDB" id="9788892at2"/>
<dbReference type="SUPFAM" id="SSF49764">
    <property type="entry name" value="HSP20-like chaperones"/>
    <property type="match status" value="1"/>
</dbReference>
<keyword evidence="5" id="KW-1185">Reference proteome</keyword>
<accession>A0A556ADW8</accession>
<dbReference type="CDD" id="cd06464">
    <property type="entry name" value="ACD_sHsps-like"/>
    <property type="match status" value="1"/>
</dbReference>
<comment type="caution">
    <text evidence="4">The sequence shown here is derived from an EMBL/GenBank/DDBJ whole genome shotgun (WGS) entry which is preliminary data.</text>
</comment>
<dbReference type="Pfam" id="PF00011">
    <property type="entry name" value="HSP20"/>
    <property type="match status" value="1"/>
</dbReference>
<gene>
    <name evidence="4" type="ORF">FOZ76_19415</name>
</gene>
<reference evidence="4 5" key="1">
    <citation type="submission" date="2019-07" db="EMBL/GenBank/DDBJ databases">
        <title>Qingshengfaniella alkalisoli gen. nov., sp. nov., isolated from saline soil.</title>
        <authorList>
            <person name="Xu L."/>
            <person name="Huang X.-X."/>
            <person name="Sun J.-Q."/>
        </authorList>
    </citation>
    <scope>NUCLEOTIDE SEQUENCE [LARGE SCALE GENOMIC DNA]</scope>
    <source>
        <strain evidence="4 5">DSM 27279</strain>
    </source>
</reference>
<organism evidence="4 5">
    <name type="scientific">Verticiella sediminum</name>
    <dbReference type="NCBI Taxonomy" id="1247510"/>
    <lineage>
        <taxon>Bacteria</taxon>
        <taxon>Pseudomonadati</taxon>
        <taxon>Pseudomonadota</taxon>
        <taxon>Betaproteobacteria</taxon>
        <taxon>Burkholderiales</taxon>
        <taxon>Alcaligenaceae</taxon>
        <taxon>Verticiella</taxon>
    </lineage>
</organism>
<dbReference type="InterPro" id="IPR008978">
    <property type="entry name" value="HSP20-like_chaperone"/>
</dbReference>
<dbReference type="EMBL" id="VLTJ01000038">
    <property type="protein sequence ID" value="TSH91067.1"/>
    <property type="molecule type" value="Genomic_DNA"/>
</dbReference>
<feature type="domain" description="SHSP" evidence="3">
    <location>
        <begin position="13"/>
        <end position="123"/>
    </location>
</feature>
<dbReference type="InterPro" id="IPR002068">
    <property type="entry name" value="A-crystallin/Hsp20_dom"/>
</dbReference>
<dbReference type="Gene3D" id="2.60.40.790">
    <property type="match status" value="1"/>
</dbReference>
<dbReference type="InterPro" id="IPR031107">
    <property type="entry name" value="Small_HSP"/>
</dbReference>
<name>A0A556ADW8_9BURK</name>
<dbReference type="AlphaFoldDB" id="A0A556ADW8"/>